<dbReference type="PANTHER" id="PTHR32182">
    <property type="entry name" value="DNA REPLICATION AND REPAIR PROTEIN RECF"/>
    <property type="match status" value="1"/>
</dbReference>
<accession>A0A6S6SI31</accession>
<evidence type="ECO:0000259" key="2">
    <source>
        <dbReference type="Pfam" id="PF13476"/>
    </source>
</evidence>
<evidence type="ECO:0008006" key="4">
    <source>
        <dbReference type="Google" id="ProtNLM"/>
    </source>
</evidence>
<dbReference type="GO" id="GO:0016887">
    <property type="term" value="F:ATP hydrolysis activity"/>
    <property type="evidence" value="ECO:0007669"/>
    <property type="project" value="InterPro"/>
</dbReference>
<evidence type="ECO:0000259" key="1">
    <source>
        <dbReference type="Pfam" id="PF13304"/>
    </source>
</evidence>
<gene>
    <name evidence="3" type="ORF">HELGO_WM2147</name>
</gene>
<dbReference type="InterPro" id="IPR027417">
    <property type="entry name" value="P-loop_NTPase"/>
</dbReference>
<dbReference type="AlphaFoldDB" id="A0A6S6SI31"/>
<reference evidence="3" key="1">
    <citation type="submission" date="2020-01" db="EMBL/GenBank/DDBJ databases">
        <authorList>
            <person name="Meier V. D."/>
            <person name="Meier V D."/>
        </authorList>
    </citation>
    <scope>NUCLEOTIDE SEQUENCE</scope>
    <source>
        <strain evidence="3">HLG_WM_MAG_04</strain>
    </source>
</reference>
<proteinExistence type="predicted"/>
<dbReference type="Gene3D" id="3.40.50.300">
    <property type="entry name" value="P-loop containing nucleotide triphosphate hydrolases"/>
    <property type="match status" value="1"/>
</dbReference>
<dbReference type="InterPro" id="IPR038729">
    <property type="entry name" value="Rad50/SbcC_AAA"/>
</dbReference>
<dbReference type="GO" id="GO:0000731">
    <property type="term" value="P:DNA synthesis involved in DNA repair"/>
    <property type="evidence" value="ECO:0007669"/>
    <property type="project" value="TreeGrafter"/>
</dbReference>
<dbReference type="Pfam" id="PF13476">
    <property type="entry name" value="AAA_23"/>
    <property type="match status" value="1"/>
</dbReference>
<feature type="domain" description="Rad50/SbcC-type AAA" evidence="2">
    <location>
        <begin position="5"/>
        <end position="217"/>
    </location>
</feature>
<dbReference type="GO" id="GO:0006302">
    <property type="term" value="P:double-strand break repair"/>
    <property type="evidence" value="ECO:0007669"/>
    <property type="project" value="InterPro"/>
</dbReference>
<evidence type="ECO:0000313" key="3">
    <source>
        <dbReference type="EMBL" id="CAA6802585.1"/>
    </source>
</evidence>
<dbReference type="SUPFAM" id="SSF52540">
    <property type="entry name" value="P-loop containing nucleoside triphosphate hydrolases"/>
    <property type="match status" value="1"/>
</dbReference>
<protein>
    <recommendedName>
        <fullName evidence="4">ATP binding protein</fullName>
    </recommendedName>
</protein>
<dbReference type="GO" id="GO:0005524">
    <property type="term" value="F:ATP binding"/>
    <property type="evidence" value="ECO:0007669"/>
    <property type="project" value="InterPro"/>
</dbReference>
<dbReference type="EMBL" id="CACVAX010000006">
    <property type="protein sequence ID" value="CAA6802585.1"/>
    <property type="molecule type" value="Genomic_DNA"/>
</dbReference>
<dbReference type="Pfam" id="PF13304">
    <property type="entry name" value="AAA_21"/>
    <property type="match status" value="1"/>
</dbReference>
<dbReference type="PANTHER" id="PTHR32182:SF23">
    <property type="entry name" value="ATP BINDING PROTEIN"/>
    <property type="match status" value="1"/>
</dbReference>
<feature type="domain" description="ATPase AAA-type core" evidence="1">
    <location>
        <begin position="235"/>
        <end position="330"/>
    </location>
</feature>
<organism evidence="3">
    <name type="scientific">uncultured Sulfurovum sp</name>
    <dbReference type="NCBI Taxonomy" id="269237"/>
    <lineage>
        <taxon>Bacteria</taxon>
        <taxon>Pseudomonadati</taxon>
        <taxon>Campylobacterota</taxon>
        <taxon>Epsilonproteobacteria</taxon>
        <taxon>Campylobacterales</taxon>
        <taxon>Sulfurovaceae</taxon>
        <taxon>Sulfurovum</taxon>
        <taxon>environmental samples</taxon>
    </lineage>
</organism>
<dbReference type="InterPro" id="IPR003959">
    <property type="entry name" value="ATPase_AAA_core"/>
</dbReference>
<name>A0A6S6SI31_9BACT</name>
<sequence>MKLKKLILTNFRSYKKFEIEFHEKLNVIVAENGAGKTTILDAIAIGYGAMLTRFPKVKGKTFEESDLKFDDENRLSPYMRIELESYTNIMWDRTQARNKSKAVKKLIPLGRGLTELYKVIDEIIEKEYTYGYIEYEMPLVMYYGTSRAVLKSPMRKRNFKKDFSRYEALSGSLEAYTNFTRLFQWFDAMEIEENQEIKDRRDFDYRLPALEAVRRAIEIMLPEMTNPRIKRTPLRFVIDKLIEGKNVMFRVDQLSDGYKTVLAMVMDISARMAEANPHLKEESNKSEALIMIDEIDLHLHPRWQQTILIDLQKAFPNAQFIVTTHSPQVLTTVSSSLIQIISDSKLYSAPSGTEGAEASRILKRVFDVDLRPKNSVTSRLNEYLDLVYDDKWADEDTLRLRIKLNEIFNGEEPALTEADLYIENRKWELEIEEGI</sequence>